<dbReference type="EMBL" id="CADEAL010000428">
    <property type="protein sequence ID" value="CAB1420031.1"/>
    <property type="molecule type" value="Genomic_DNA"/>
</dbReference>
<accession>A0A9N7YBV1</accession>
<feature type="region of interest" description="Disordered" evidence="1">
    <location>
        <begin position="1"/>
        <end position="74"/>
    </location>
</feature>
<dbReference type="AlphaFoldDB" id="A0A9N7YBV1"/>
<organism evidence="2 3">
    <name type="scientific">Pleuronectes platessa</name>
    <name type="common">European plaice</name>
    <dbReference type="NCBI Taxonomy" id="8262"/>
    <lineage>
        <taxon>Eukaryota</taxon>
        <taxon>Metazoa</taxon>
        <taxon>Chordata</taxon>
        <taxon>Craniata</taxon>
        <taxon>Vertebrata</taxon>
        <taxon>Euteleostomi</taxon>
        <taxon>Actinopterygii</taxon>
        <taxon>Neopterygii</taxon>
        <taxon>Teleostei</taxon>
        <taxon>Neoteleostei</taxon>
        <taxon>Acanthomorphata</taxon>
        <taxon>Carangaria</taxon>
        <taxon>Pleuronectiformes</taxon>
        <taxon>Pleuronectoidei</taxon>
        <taxon>Pleuronectidae</taxon>
        <taxon>Pleuronectes</taxon>
    </lineage>
</organism>
<gene>
    <name evidence="2" type="ORF">PLEPLA_LOCUS7882</name>
</gene>
<proteinExistence type="predicted"/>
<protein>
    <submittedName>
        <fullName evidence="2">Uncharacterized protein</fullName>
    </submittedName>
</protein>
<sequence>MCRRGGVKGSNNGKKLREQLCESPAGSEDGTGCLATGLPLAHYPPLSDQSSGPRNEEVNGGEKHNKERERTQTDFRFRLTEPDSAITVGTDLRQLSSLHTVPGVCTSTDAAVGCELNRRRGLPGRELRFRTPRKSHQLSLICLSEPVNVFCYRLLHIITEGALVYRVPGAHVIMRPGPS</sequence>
<evidence type="ECO:0000256" key="1">
    <source>
        <dbReference type="SAM" id="MobiDB-lite"/>
    </source>
</evidence>
<evidence type="ECO:0000313" key="3">
    <source>
        <dbReference type="Proteomes" id="UP001153269"/>
    </source>
</evidence>
<feature type="compositionally biased region" description="Basic and acidic residues" evidence="1">
    <location>
        <begin position="54"/>
        <end position="74"/>
    </location>
</feature>
<keyword evidence="3" id="KW-1185">Reference proteome</keyword>
<comment type="caution">
    <text evidence="2">The sequence shown here is derived from an EMBL/GenBank/DDBJ whole genome shotgun (WGS) entry which is preliminary data.</text>
</comment>
<reference evidence="2" key="1">
    <citation type="submission" date="2020-03" db="EMBL/GenBank/DDBJ databases">
        <authorList>
            <person name="Weist P."/>
        </authorList>
    </citation>
    <scope>NUCLEOTIDE SEQUENCE</scope>
</reference>
<dbReference type="Proteomes" id="UP001153269">
    <property type="component" value="Unassembled WGS sequence"/>
</dbReference>
<name>A0A9N7YBV1_PLEPL</name>
<evidence type="ECO:0000313" key="2">
    <source>
        <dbReference type="EMBL" id="CAB1420031.1"/>
    </source>
</evidence>